<evidence type="ECO:0000313" key="2">
    <source>
        <dbReference type="Proteomes" id="UP000324897"/>
    </source>
</evidence>
<comment type="caution">
    <text evidence="1">The sequence shown here is derived from an EMBL/GenBank/DDBJ whole genome shotgun (WGS) entry which is preliminary data.</text>
</comment>
<name>A0A5J9U1J2_9POAL</name>
<gene>
    <name evidence="1" type="ORF">EJB05_33617</name>
</gene>
<sequence length="167" mass="18494">MEGGQAPRGRRLPAVPLLFLTLALNWTRSSSLSTFRLKLLSLPFFPAAQRCRAPPLLSVPGEVELLGSCGRKSPRCSWLTLPLSGIRCVDPAPFVPRQWPSGDHNLRQISSLWPYFVFPVRKLPSPPRSPVLPIPAELPLQVVDLQAGEDEYVYGYFYPAEGGDGQE</sequence>
<dbReference type="EMBL" id="RWGY01000029">
    <property type="protein sequence ID" value="TVU17573.1"/>
    <property type="molecule type" value="Genomic_DNA"/>
</dbReference>
<organism evidence="1 2">
    <name type="scientific">Eragrostis curvula</name>
    <name type="common">weeping love grass</name>
    <dbReference type="NCBI Taxonomy" id="38414"/>
    <lineage>
        <taxon>Eukaryota</taxon>
        <taxon>Viridiplantae</taxon>
        <taxon>Streptophyta</taxon>
        <taxon>Embryophyta</taxon>
        <taxon>Tracheophyta</taxon>
        <taxon>Spermatophyta</taxon>
        <taxon>Magnoliopsida</taxon>
        <taxon>Liliopsida</taxon>
        <taxon>Poales</taxon>
        <taxon>Poaceae</taxon>
        <taxon>PACMAD clade</taxon>
        <taxon>Chloridoideae</taxon>
        <taxon>Eragrostideae</taxon>
        <taxon>Eragrostidinae</taxon>
        <taxon>Eragrostis</taxon>
    </lineage>
</organism>
<dbReference type="Gramene" id="TVU17573">
    <property type="protein sequence ID" value="TVU17573"/>
    <property type="gene ID" value="EJB05_33617"/>
</dbReference>
<reference evidence="1 2" key="1">
    <citation type="journal article" date="2019" name="Sci. Rep.">
        <title>A high-quality genome of Eragrostis curvula grass provides insights into Poaceae evolution and supports new strategies to enhance forage quality.</title>
        <authorList>
            <person name="Carballo J."/>
            <person name="Santos B.A.C.M."/>
            <person name="Zappacosta D."/>
            <person name="Garbus I."/>
            <person name="Selva J.P."/>
            <person name="Gallo C.A."/>
            <person name="Diaz A."/>
            <person name="Albertini E."/>
            <person name="Caccamo M."/>
            <person name="Echenique V."/>
        </authorList>
    </citation>
    <scope>NUCLEOTIDE SEQUENCE [LARGE SCALE GENOMIC DNA]</scope>
    <source>
        <strain evidence="2">cv. Victoria</strain>
        <tissue evidence="1">Leaf</tissue>
    </source>
</reference>
<evidence type="ECO:0000313" key="1">
    <source>
        <dbReference type="EMBL" id="TVU17573.1"/>
    </source>
</evidence>
<keyword evidence="2" id="KW-1185">Reference proteome</keyword>
<dbReference type="AlphaFoldDB" id="A0A5J9U1J2"/>
<dbReference type="Proteomes" id="UP000324897">
    <property type="component" value="Chromosome 7"/>
</dbReference>
<proteinExistence type="predicted"/>
<accession>A0A5J9U1J2</accession>
<protein>
    <submittedName>
        <fullName evidence="1">Uncharacterized protein</fullName>
    </submittedName>
</protein>